<comment type="caution">
    <text evidence="1">The sequence shown here is derived from an EMBL/GenBank/DDBJ whole genome shotgun (WGS) entry which is preliminary data.</text>
</comment>
<protein>
    <submittedName>
        <fullName evidence="1">Uncharacterized protein</fullName>
    </submittedName>
</protein>
<dbReference type="EMBL" id="VSRR010004162">
    <property type="protein sequence ID" value="MPC38757.1"/>
    <property type="molecule type" value="Genomic_DNA"/>
</dbReference>
<reference evidence="1 2" key="1">
    <citation type="submission" date="2019-05" db="EMBL/GenBank/DDBJ databases">
        <title>Another draft genome of Portunus trituberculatus and its Hox gene families provides insights of decapod evolution.</title>
        <authorList>
            <person name="Jeong J.-H."/>
            <person name="Song I."/>
            <person name="Kim S."/>
            <person name="Choi T."/>
            <person name="Kim D."/>
            <person name="Ryu S."/>
            <person name="Kim W."/>
        </authorList>
    </citation>
    <scope>NUCLEOTIDE SEQUENCE [LARGE SCALE GENOMIC DNA]</scope>
    <source>
        <tissue evidence="1">Muscle</tissue>
    </source>
</reference>
<evidence type="ECO:0000313" key="1">
    <source>
        <dbReference type="EMBL" id="MPC38757.1"/>
    </source>
</evidence>
<dbReference type="Proteomes" id="UP000324222">
    <property type="component" value="Unassembled WGS sequence"/>
</dbReference>
<keyword evidence="2" id="KW-1185">Reference proteome</keyword>
<organism evidence="1 2">
    <name type="scientific">Portunus trituberculatus</name>
    <name type="common">Swimming crab</name>
    <name type="synonym">Neptunus trituberculatus</name>
    <dbReference type="NCBI Taxonomy" id="210409"/>
    <lineage>
        <taxon>Eukaryota</taxon>
        <taxon>Metazoa</taxon>
        <taxon>Ecdysozoa</taxon>
        <taxon>Arthropoda</taxon>
        <taxon>Crustacea</taxon>
        <taxon>Multicrustacea</taxon>
        <taxon>Malacostraca</taxon>
        <taxon>Eumalacostraca</taxon>
        <taxon>Eucarida</taxon>
        <taxon>Decapoda</taxon>
        <taxon>Pleocyemata</taxon>
        <taxon>Brachyura</taxon>
        <taxon>Eubrachyura</taxon>
        <taxon>Portunoidea</taxon>
        <taxon>Portunidae</taxon>
        <taxon>Portuninae</taxon>
        <taxon>Portunus</taxon>
    </lineage>
</organism>
<sequence>MTPVIPRSLQWEIINFEAAPLLPPILSFFTFPPILLLTPSFYPHACPIPPFPLSCCGYRNPQKFIQIFPQHLAGFHQIKVGHVAPLKATRD</sequence>
<dbReference type="AlphaFoldDB" id="A0A5B7EZV7"/>
<name>A0A5B7EZV7_PORTR</name>
<accession>A0A5B7EZV7</accession>
<gene>
    <name evidence="1" type="ORF">E2C01_032271</name>
</gene>
<evidence type="ECO:0000313" key="2">
    <source>
        <dbReference type="Proteomes" id="UP000324222"/>
    </source>
</evidence>
<proteinExistence type="predicted"/>